<evidence type="ECO:0000256" key="2">
    <source>
        <dbReference type="HAMAP-Rule" id="MF_00984"/>
    </source>
</evidence>
<proteinExistence type="inferred from homology"/>
<dbReference type="InterPro" id="IPR000424">
    <property type="entry name" value="Primosome_PriB/ssb"/>
</dbReference>
<dbReference type="EMBL" id="FPBZ01000014">
    <property type="protein sequence ID" value="SFU67816.1"/>
    <property type="molecule type" value="Genomic_DNA"/>
</dbReference>
<dbReference type="GO" id="GO:0006260">
    <property type="term" value="P:DNA replication"/>
    <property type="evidence" value="ECO:0007669"/>
    <property type="project" value="InterPro"/>
</dbReference>
<keyword evidence="1 2" id="KW-0238">DNA-binding</keyword>
<dbReference type="GO" id="GO:0003697">
    <property type="term" value="F:single-stranded DNA binding"/>
    <property type="evidence" value="ECO:0007669"/>
    <property type="project" value="UniProtKB-UniRule"/>
</dbReference>
<name>A0A1I7I4X3_9PROT</name>
<dbReference type="Pfam" id="PF00436">
    <property type="entry name" value="SSB"/>
    <property type="match status" value="1"/>
</dbReference>
<accession>A0A1I7I4X3</accession>
<dbReference type="CDD" id="cd04496">
    <property type="entry name" value="SSB_OBF"/>
    <property type="match status" value="1"/>
</dbReference>
<evidence type="ECO:0000313" key="6">
    <source>
        <dbReference type="Proteomes" id="UP000182649"/>
    </source>
</evidence>
<gene>
    <name evidence="5" type="ORF">SAMN05216417_11445</name>
</gene>
<dbReference type="PROSITE" id="PS50935">
    <property type="entry name" value="SSB"/>
    <property type="match status" value="1"/>
</dbReference>
<sequence length="131" mass="15030">MGASLNRVNLMGNLGSDPEIRSSPDGTTVATFNLATTETWRDKEGNRQERTEWHRIVFYKVLADVTRDYLRKGSLVYLEGKIRTRDWEDKDGKRRFTTEIAGNLLRMLDKKPNKHPVDGSALNESESDIPY</sequence>
<dbReference type="RefSeq" id="WP_074975398.1">
    <property type="nucleotide sequence ID" value="NZ_FPBZ01000014.1"/>
</dbReference>
<dbReference type="Gene3D" id="2.40.50.140">
    <property type="entry name" value="Nucleic acid-binding proteins"/>
    <property type="match status" value="1"/>
</dbReference>
<feature type="region of interest" description="Disordered" evidence="4">
    <location>
        <begin position="109"/>
        <end position="131"/>
    </location>
</feature>
<dbReference type="NCBIfam" id="TIGR00621">
    <property type="entry name" value="ssb"/>
    <property type="match status" value="1"/>
</dbReference>
<evidence type="ECO:0000313" key="5">
    <source>
        <dbReference type="EMBL" id="SFU67816.1"/>
    </source>
</evidence>
<dbReference type="SUPFAM" id="SSF50249">
    <property type="entry name" value="Nucleic acid-binding proteins"/>
    <property type="match status" value="1"/>
</dbReference>
<dbReference type="InterPro" id="IPR011344">
    <property type="entry name" value="ssDNA-bd"/>
</dbReference>
<evidence type="ECO:0000256" key="3">
    <source>
        <dbReference type="PIRNR" id="PIRNR002070"/>
    </source>
</evidence>
<reference evidence="5 6" key="1">
    <citation type="submission" date="2016-10" db="EMBL/GenBank/DDBJ databases">
        <authorList>
            <person name="de Groot N.N."/>
        </authorList>
    </citation>
    <scope>NUCLEOTIDE SEQUENCE [LARGE SCALE GENOMIC DNA]</scope>
    <source>
        <strain evidence="5 6">Nl14</strain>
    </source>
</reference>
<dbReference type="Proteomes" id="UP000182649">
    <property type="component" value="Unassembled WGS sequence"/>
</dbReference>
<evidence type="ECO:0000256" key="4">
    <source>
        <dbReference type="SAM" id="MobiDB-lite"/>
    </source>
</evidence>
<dbReference type="PIRSF" id="PIRSF002070">
    <property type="entry name" value="SSB"/>
    <property type="match status" value="1"/>
</dbReference>
<dbReference type="AlphaFoldDB" id="A0A1I7I4X3"/>
<dbReference type="PANTHER" id="PTHR10302">
    <property type="entry name" value="SINGLE-STRANDED DNA-BINDING PROTEIN"/>
    <property type="match status" value="1"/>
</dbReference>
<dbReference type="HAMAP" id="MF_00984">
    <property type="entry name" value="SSB"/>
    <property type="match status" value="1"/>
</dbReference>
<organism evidence="5 6">
    <name type="scientific">Nitrosospira multiformis</name>
    <dbReference type="NCBI Taxonomy" id="1231"/>
    <lineage>
        <taxon>Bacteria</taxon>
        <taxon>Pseudomonadati</taxon>
        <taxon>Pseudomonadota</taxon>
        <taxon>Betaproteobacteria</taxon>
        <taxon>Nitrosomonadales</taxon>
        <taxon>Nitrosomonadaceae</taxon>
        <taxon>Nitrosospira</taxon>
    </lineage>
</organism>
<dbReference type="PANTHER" id="PTHR10302:SF0">
    <property type="entry name" value="SINGLE-STRANDED DNA-BINDING PROTEIN, MITOCHONDRIAL"/>
    <property type="match status" value="1"/>
</dbReference>
<dbReference type="GO" id="GO:0009295">
    <property type="term" value="C:nucleoid"/>
    <property type="evidence" value="ECO:0007669"/>
    <property type="project" value="TreeGrafter"/>
</dbReference>
<dbReference type="OrthoDB" id="9809878at2"/>
<comment type="caution">
    <text evidence="2">Lacks conserved residue(s) required for the propagation of feature annotation.</text>
</comment>
<evidence type="ECO:0000256" key="1">
    <source>
        <dbReference type="ARBA" id="ARBA00023125"/>
    </source>
</evidence>
<comment type="subunit">
    <text evidence="2">Homotetramer.</text>
</comment>
<dbReference type="InterPro" id="IPR012340">
    <property type="entry name" value="NA-bd_OB-fold"/>
</dbReference>
<protein>
    <recommendedName>
        <fullName evidence="2 3">Single-stranded DNA-binding protein</fullName>
        <shortName evidence="2">SSB</shortName>
    </recommendedName>
</protein>